<protein>
    <submittedName>
        <fullName evidence="2">Fibronectin type III domain</fullName>
    </submittedName>
</protein>
<proteinExistence type="predicted"/>
<accession>A0A0X3Q3X6</accession>
<sequence>MQSKNLRLQTSVFKHFQMLTPHPVRILLLIHIACACITFSPDLNPRELSFVRWNATTLTLSWQPPDVPEVKTLKYEIRVNGKFSQKTDKTEVILSGLNLSTSYKIRVSTETERGVGVYSGIAMVVNKALNDDDESNSAVCHCWWALIVVISTTALSF</sequence>
<dbReference type="PROSITE" id="PS50853">
    <property type="entry name" value="FN3"/>
    <property type="match status" value="1"/>
</dbReference>
<gene>
    <name evidence="2" type="ORF">TR92081</name>
</gene>
<dbReference type="AlphaFoldDB" id="A0A0X3Q3X6"/>
<reference evidence="2" key="1">
    <citation type="submission" date="2016-01" db="EMBL/GenBank/DDBJ databases">
        <title>Reference transcriptome for the parasite Schistocephalus solidus: insights into the molecular evolution of parasitism.</title>
        <authorList>
            <person name="Hebert F.O."/>
            <person name="Grambauer S."/>
            <person name="Barber I."/>
            <person name="Landry C.R."/>
            <person name="Aubin-Horth N."/>
        </authorList>
    </citation>
    <scope>NUCLEOTIDE SEQUENCE</scope>
</reference>
<dbReference type="InterPro" id="IPR036116">
    <property type="entry name" value="FN3_sf"/>
</dbReference>
<dbReference type="Gene3D" id="2.60.40.10">
    <property type="entry name" value="Immunoglobulins"/>
    <property type="match status" value="1"/>
</dbReference>
<name>A0A0X3Q3X6_SCHSO</name>
<feature type="domain" description="Fibronectin type-III" evidence="1">
    <location>
        <begin position="44"/>
        <end position="131"/>
    </location>
</feature>
<dbReference type="EMBL" id="GEEE01004561">
    <property type="protein sequence ID" value="JAP58664.1"/>
    <property type="molecule type" value="Transcribed_RNA"/>
</dbReference>
<dbReference type="InterPro" id="IPR003961">
    <property type="entry name" value="FN3_dom"/>
</dbReference>
<dbReference type="CDD" id="cd00063">
    <property type="entry name" value="FN3"/>
    <property type="match status" value="1"/>
</dbReference>
<dbReference type="SUPFAM" id="SSF49265">
    <property type="entry name" value="Fibronectin type III"/>
    <property type="match status" value="1"/>
</dbReference>
<evidence type="ECO:0000259" key="1">
    <source>
        <dbReference type="PROSITE" id="PS50853"/>
    </source>
</evidence>
<dbReference type="SMART" id="SM00060">
    <property type="entry name" value="FN3"/>
    <property type="match status" value="1"/>
</dbReference>
<organism evidence="2">
    <name type="scientific">Schistocephalus solidus</name>
    <name type="common">Tapeworm</name>
    <dbReference type="NCBI Taxonomy" id="70667"/>
    <lineage>
        <taxon>Eukaryota</taxon>
        <taxon>Metazoa</taxon>
        <taxon>Spiralia</taxon>
        <taxon>Lophotrochozoa</taxon>
        <taxon>Platyhelminthes</taxon>
        <taxon>Cestoda</taxon>
        <taxon>Eucestoda</taxon>
        <taxon>Diphyllobothriidea</taxon>
        <taxon>Diphyllobothriidae</taxon>
        <taxon>Schistocephalus</taxon>
    </lineage>
</organism>
<dbReference type="InterPro" id="IPR013783">
    <property type="entry name" value="Ig-like_fold"/>
</dbReference>
<evidence type="ECO:0000313" key="2">
    <source>
        <dbReference type="EMBL" id="JAP58664.1"/>
    </source>
</evidence>
<dbReference type="Pfam" id="PF00041">
    <property type="entry name" value="fn3"/>
    <property type="match status" value="1"/>
</dbReference>